<dbReference type="AlphaFoldDB" id="A0A517Z1E1"/>
<dbReference type="Pfam" id="PF07596">
    <property type="entry name" value="SBP_bac_10"/>
    <property type="match status" value="1"/>
</dbReference>
<dbReference type="NCBIfam" id="TIGR04294">
    <property type="entry name" value="pre_pil_HX9DG"/>
    <property type="match status" value="1"/>
</dbReference>
<dbReference type="InterPro" id="IPR045584">
    <property type="entry name" value="Pilin-like"/>
</dbReference>
<accession>A0A517Z1E1</accession>
<dbReference type="NCBIfam" id="TIGR02532">
    <property type="entry name" value="IV_pilin_GFxxxE"/>
    <property type="match status" value="1"/>
</dbReference>
<organism evidence="2 3">
    <name type="scientific">Maioricimonas rarisocia</name>
    <dbReference type="NCBI Taxonomy" id="2528026"/>
    <lineage>
        <taxon>Bacteria</taxon>
        <taxon>Pseudomonadati</taxon>
        <taxon>Planctomycetota</taxon>
        <taxon>Planctomycetia</taxon>
        <taxon>Planctomycetales</taxon>
        <taxon>Planctomycetaceae</taxon>
        <taxon>Maioricimonas</taxon>
    </lineage>
</organism>
<protein>
    <submittedName>
        <fullName evidence="2">Type II secretion system protein G</fullName>
    </submittedName>
</protein>
<name>A0A517Z1E1_9PLAN</name>
<dbReference type="RefSeq" id="WP_231746696.1">
    <property type="nucleotide sequence ID" value="NZ_CP036275.1"/>
</dbReference>
<keyword evidence="3" id="KW-1185">Reference proteome</keyword>
<dbReference type="Pfam" id="PF07963">
    <property type="entry name" value="N_methyl"/>
    <property type="match status" value="1"/>
</dbReference>
<gene>
    <name evidence="2" type="primary">xcpT_11</name>
    <name evidence="2" type="ORF">Mal4_05720</name>
</gene>
<dbReference type="PANTHER" id="PTHR30093:SF2">
    <property type="entry name" value="TYPE II SECRETION SYSTEM PROTEIN H"/>
    <property type="match status" value="1"/>
</dbReference>
<evidence type="ECO:0000313" key="2">
    <source>
        <dbReference type="EMBL" id="QDU36288.1"/>
    </source>
</evidence>
<dbReference type="SUPFAM" id="SSF54523">
    <property type="entry name" value="Pili subunits"/>
    <property type="match status" value="1"/>
</dbReference>
<proteinExistence type="predicted"/>
<dbReference type="EMBL" id="CP036275">
    <property type="protein sequence ID" value="QDU36288.1"/>
    <property type="molecule type" value="Genomic_DNA"/>
</dbReference>
<dbReference type="Proteomes" id="UP000320496">
    <property type="component" value="Chromosome"/>
</dbReference>
<dbReference type="PROSITE" id="PS00409">
    <property type="entry name" value="PROKAR_NTER_METHYL"/>
    <property type="match status" value="1"/>
</dbReference>
<dbReference type="KEGG" id="mri:Mal4_05720"/>
<dbReference type="InterPro" id="IPR012902">
    <property type="entry name" value="N_methyl_site"/>
</dbReference>
<sequence>MMRLRRRGFTLIELLVVIAIIAILIALLLPAVQQAREAARRSQCKNNLKQFGLAIHNYHDTHGVFPQATFGSVYDSGAGGNAWRGFSAHAMLLPYLDQAPLYNQINLNLMYEDNNTANNDPTNRELSRTKIPAFLCPSDSAWPGSEAGNNYVVSAGPALFWQRSQADSIGHFNNERTIGFRDLLDGSSNTIAASEVIKGDNTGAQFRVESDLVRGISISFANVRPSRADLDAYGQACMAGTSNHHSHQHREWMNGIGGQTVFNTLNTPNSANPDCHECTGCGWYDSRGVWTARSRHTGGVHALLGDGAVRFISENIDFDNWQRLGHIADGETIGEF</sequence>
<evidence type="ECO:0000313" key="3">
    <source>
        <dbReference type="Proteomes" id="UP000320496"/>
    </source>
</evidence>
<feature type="domain" description="DUF1559" evidence="1">
    <location>
        <begin position="33"/>
        <end position="318"/>
    </location>
</feature>
<dbReference type="InterPro" id="IPR011453">
    <property type="entry name" value="DUF1559"/>
</dbReference>
<dbReference type="PANTHER" id="PTHR30093">
    <property type="entry name" value="GENERAL SECRETION PATHWAY PROTEIN G"/>
    <property type="match status" value="1"/>
</dbReference>
<evidence type="ECO:0000259" key="1">
    <source>
        <dbReference type="Pfam" id="PF07596"/>
    </source>
</evidence>
<dbReference type="Gene3D" id="3.30.700.10">
    <property type="entry name" value="Glycoprotein, Type 4 Pilin"/>
    <property type="match status" value="1"/>
</dbReference>
<reference evidence="2 3" key="1">
    <citation type="submission" date="2019-02" db="EMBL/GenBank/DDBJ databases">
        <title>Deep-cultivation of Planctomycetes and their phenomic and genomic characterization uncovers novel biology.</title>
        <authorList>
            <person name="Wiegand S."/>
            <person name="Jogler M."/>
            <person name="Boedeker C."/>
            <person name="Pinto D."/>
            <person name="Vollmers J."/>
            <person name="Rivas-Marin E."/>
            <person name="Kohn T."/>
            <person name="Peeters S.H."/>
            <person name="Heuer A."/>
            <person name="Rast P."/>
            <person name="Oberbeckmann S."/>
            <person name="Bunk B."/>
            <person name="Jeske O."/>
            <person name="Meyerdierks A."/>
            <person name="Storesund J.E."/>
            <person name="Kallscheuer N."/>
            <person name="Luecker S."/>
            <person name="Lage O.M."/>
            <person name="Pohl T."/>
            <person name="Merkel B.J."/>
            <person name="Hornburger P."/>
            <person name="Mueller R.-W."/>
            <person name="Bruemmer F."/>
            <person name="Labrenz M."/>
            <person name="Spormann A.M."/>
            <person name="Op den Camp H."/>
            <person name="Overmann J."/>
            <person name="Amann R."/>
            <person name="Jetten M.S.M."/>
            <person name="Mascher T."/>
            <person name="Medema M.H."/>
            <person name="Devos D.P."/>
            <person name="Kaster A.-K."/>
            <person name="Ovreas L."/>
            <person name="Rohde M."/>
            <person name="Galperin M.Y."/>
            <person name="Jogler C."/>
        </authorList>
    </citation>
    <scope>NUCLEOTIDE SEQUENCE [LARGE SCALE GENOMIC DNA]</scope>
    <source>
        <strain evidence="2 3">Mal4</strain>
    </source>
</reference>
<dbReference type="InterPro" id="IPR027558">
    <property type="entry name" value="Pre_pil_HX9DG_C"/>
</dbReference>